<accession>A0A6J5WE43</accession>
<keyword evidence="2" id="KW-1185">Reference proteome</keyword>
<sequence length="46" mass="5436">MILGNLPSIEYGKGNRDYSSNVTFEKVWQRDQRKEYVVDLGKFVVR</sequence>
<organism evidence="1 2">
    <name type="scientific">Prunus armeniaca</name>
    <name type="common">Apricot</name>
    <name type="synonym">Armeniaca vulgaris</name>
    <dbReference type="NCBI Taxonomy" id="36596"/>
    <lineage>
        <taxon>Eukaryota</taxon>
        <taxon>Viridiplantae</taxon>
        <taxon>Streptophyta</taxon>
        <taxon>Embryophyta</taxon>
        <taxon>Tracheophyta</taxon>
        <taxon>Spermatophyta</taxon>
        <taxon>Magnoliopsida</taxon>
        <taxon>eudicotyledons</taxon>
        <taxon>Gunneridae</taxon>
        <taxon>Pentapetalae</taxon>
        <taxon>rosids</taxon>
        <taxon>fabids</taxon>
        <taxon>Rosales</taxon>
        <taxon>Rosaceae</taxon>
        <taxon>Amygdaloideae</taxon>
        <taxon>Amygdaleae</taxon>
        <taxon>Prunus</taxon>
    </lineage>
</organism>
<dbReference type="EMBL" id="CAEKKB010000002">
    <property type="protein sequence ID" value="CAB4300030.1"/>
    <property type="molecule type" value="Genomic_DNA"/>
</dbReference>
<dbReference type="Proteomes" id="UP000507245">
    <property type="component" value="Unassembled WGS sequence"/>
</dbReference>
<evidence type="ECO:0000313" key="2">
    <source>
        <dbReference type="Proteomes" id="UP000507245"/>
    </source>
</evidence>
<name>A0A6J5WE43_PRUAR</name>
<evidence type="ECO:0000313" key="1">
    <source>
        <dbReference type="EMBL" id="CAB4300030.1"/>
    </source>
</evidence>
<dbReference type="AlphaFoldDB" id="A0A6J5WE43"/>
<reference evidence="2" key="1">
    <citation type="journal article" date="2020" name="Genome Biol.">
        <title>Gamete binning: chromosome-level and haplotype-resolved genome assembly enabled by high-throughput single-cell sequencing of gamete genomes.</title>
        <authorList>
            <person name="Campoy J.A."/>
            <person name="Sun H."/>
            <person name="Goel M."/>
            <person name="Jiao W.-B."/>
            <person name="Folz-Donahue K."/>
            <person name="Wang N."/>
            <person name="Rubio M."/>
            <person name="Liu C."/>
            <person name="Kukat C."/>
            <person name="Ruiz D."/>
            <person name="Huettel B."/>
            <person name="Schneeberger K."/>
        </authorList>
    </citation>
    <scope>NUCLEOTIDE SEQUENCE [LARGE SCALE GENOMIC DNA]</scope>
    <source>
        <strain evidence="2">cv. Rojo Pasion</strain>
    </source>
</reference>
<protein>
    <submittedName>
        <fullName evidence="1">Uncharacterized protein</fullName>
    </submittedName>
</protein>
<proteinExistence type="predicted"/>
<gene>
    <name evidence="1" type="ORF">ORAREDHAP_LOCUS14889</name>
</gene>